<dbReference type="Proteomes" id="UP001165060">
    <property type="component" value="Unassembled WGS sequence"/>
</dbReference>
<gene>
    <name evidence="2" type="ORF">TeGR_g2875</name>
</gene>
<feature type="region of interest" description="Disordered" evidence="1">
    <location>
        <begin position="319"/>
        <end position="350"/>
    </location>
</feature>
<evidence type="ECO:0000256" key="1">
    <source>
        <dbReference type="SAM" id="MobiDB-lite"/>
    </source>
</evidence>
<dbReference type="EMBL" id="BRYB01001412">
    <property type="protein sequence ID" value="GMI25214.1"/>
    <property type="molecule type" value="Genomic_DNA"/>
</dbReference>
<name>A0ABQ6MF60_9STRA</name>
<protein>
    <submittedName>
        <fullName evidence="2">Uncharacterized protein</fullName>
    </submittedName>
</protein>
<evidence type="ECO:0000313" key="2">
    <source>
        <dbReference type="EMBL" id="GMI25214.1"/>
    </source>
</evidence>
<reference evidence="2 3" key="1">
    <citation type="journal article" date="2023" name="Commun. Biol.">
        <title>Genome analysis of Parmales, the sister group of diatoms, reveals the evolutionary specialization of diatoms from phago-mixotrophs to photoautotrophs.</title>
        <authorList>
            <person name="Ban H."/>
            <person name="Sato S."/>
            <person name="Yoshikawa S."/>
            <person name="Yamada K."/>
            <person name="Nakamura Y."/>
            <person name="Ichinomiya M."/>
            <person name="Sato N."/>
            <person name="Blanc-Mathieu R."/>
            <person name="Endo H."/>
            <person name="Kuwata A."/>
            <person name="Ogata H."/>
        </authorList>
    </citation>
    <scope>NUCLEOTIDE SEQUENCE [LARGE SCALE GENOMIC DNA]</scope>
</reference>
<evidence type="ECO:0000313" key="3">
    <source>
        <dbReference type="Proteomes" id="UP001165060"/>
    </source>
</evidence>
<proteinExistence type="predicted"/>
<feature type="compositionally biased region" description="Gly residues" evidence="1">
    <location>
        <begin position="322"/>
        <end position="331"/>
    </location>
</feature>
<accession>A0ABQ6MF60</accession>
<keyword evidence="3" id="KW-1185">Reference proteome</keyword>
<organism evidence="2 3">
    <name type="scientific">Tetraparma gracilis</name>
    <dbReference type="NCBI Taxonomy" id="2962635"/>
    <lineage>
        <taxon>Eukaryota</taxon>
        <taxon>Sar</taxon>
        <taxon>Stramenopiles</taxon>
        <taxon>Ochrophyta</taxon>
        <taxon>Bolidophyceae</taxon>
        <taxon>Parmales</taxon>
        <taxon>Triparmaceae</taxon>
        <taxon>Tetraparma</taxon>
    </lineage>
</organism>
<sequence length="350" mass="37612">MQFSTSIQLLGVYAADIGEAEKMLLKESLAASTTGISVADIVSVTVSDVYSRRILTGGTHAGVLAQFEIEVVTETPADTFEALSENLEAAIVSGAFEEELLLLLEDAEVSMLAGVSVDEGSFVRPTEYNILLYEEEDEPIDMQLVGQVVAALVLIGVLAFLCKFRSDRVKAAKVNAIMWGGDNLDATVDLRNFSVNSIHHAKPRTEDNYSGSVTFGVIPKRDAAVHLAAPATSLRTGPPKRRSDKVKDSLSVWKLLAVLGSAARKKLSGPKIEPMYERPAEGGLGGSGFSGFSVQEERRGILTAIGDGFRNVIDEIDRRNQGGRGRAIGRGFGREQRGAASRRGRQDGGW</sequence>
<comment type="caution">
    <text evidence="2">The sequence shown here is derived from an EMBL/GenBank/DDBJ whole genome shotgun (WGS) entry which is preliminary data.</text>
</comment>